<dbReference type="SUPFAM" id="SSF55729">
    <property type="entry name" value="Acyl-CoA N-acyltransferases (Nat)"/>
    <property type="match status" value="1"/>
</dbReference>
<evidence type="ECO:0008006" key="3">
    <source>
        <dbReference type="Google" id="ProtNLM"/>
    </source>
</evidence>
<dbReference type="EMBL" id="JABCIY010000003">
    <property type="protein sequence ID" value="KAF7198054.1"/>
    <property type="molecule type" value="Genomic_DNA"/>
</dbReference>
<comment type="caution">
    <text evidence="1">The sequence shown here is derived from an EMBL/GenBank/DDBJ whole genome shotgun (WGS) entry which is preliminary data.</text>
</comment>
<dbReference type="Gene3D" id="3.40.630.30">
    <property type="match status" value="1"/>
</dbReference>
<dbReference type="PANTHER" id="PTHR42791:SF17">
    <property type="entry name" value="ACETYLTRANSFERASE, GNAT FAMILY FAMILY (AFU_ORTHOLOGUE AFUA_8G05690)"/>
    <property type="match status" value="1"/>
</dbReference>
<dbReference type="Proteomes" id="UP000660729">
    <property type="component" value="Unassembled WGS sequence"/>
</dbReference>
<dbReference type="AlphaFoldDB" id="A0A8H6RV64"/>
<organism evidence="1 2">
    <name type="scientific">Pseudocercospora fuligena</name>
    <dbReference type="NCBI Taxonomy" id="685502"/>
    <lineage>
        <taxon>Eukaryota</taxon>
        <taxon>Fungi</taxon>
        <taxon>Dikarya</taxon>
        <taxon>Ascomycota</taxon>
        <taxon>Pezizomycotina</taxon>
        <taxon>Dothideomycetes</taxon>
        <taxon>Dothideomycetidae</taxon>
        <taxon>Mycosphaerellales</taxon>
        <taxon>Mycosphaerellaceae</taxon>
        <taxon>Pseudocercospora</taxon>
    </lineage>
</organism>
<keyword evidence="2" id="KW-1185">Reference proteome</keyword>
<protein>
    <recommendedName>
        <fullName evidence="3">N-acetyltransferase domain-containing protein</fullName>
    </recommendedName>
</protein>
<dbReference type="InterPro" id="IPR052523">
    <property type="entry name" value="Trichothecene_AcTrans"/>
</dbReference>
<gene>
    <name evidence="1" type="ORF">HII31_00410</name>
</gene>
<reference evidence="1" key="1">
    <citation type="submission" date="2020-04" db="EMBL/GenBank/DDBJ databases">
        <title>Draft genome resource of the tomato pathogen Pseudocercospora fuligena.</title>
        <authorList>
            <person name="Zaccaron A."/>
        </authorList>
    </citation>
    <scope>NUCLEOTIDE SEQUENCE</scope>
    <source>
        <strain evidence="1">PF001</strain>
    </source>
</reference>
<evidence type="ECO:0000313" key="1">
    <source>
        <dbReference type="EMBL" id="KAF7198054.1"/>
    </source>
</evidence>
<name>A0A8H6RV64_9PEZI</name>
<dbReference type="OrthoDB" id="4738875at2759"/>
<dbReference type="InterPro" id="IPR016181">
    <property type="entry name" value="Acyl_CoA_acyltransferase"/>
</dbReference>
<evidence type="ECO:0000313" key="2">
    <source>
        <dbReference type="Proteomes" id="UP000660729"/>
    </source>
</evidence>
<proteinExistence type="predicted"/>
<accession>A0A8H6RV64</accession>
<dbReference type="PANTHER" id="PTHR42791">
    <property type="entry name" value="GNAT FAMILY ACETYLTRANSFERASE"/>
    <property type="match status" value="1"/>
</dbReference>
<sequence>MSSTNGISNSKFIHLRANISDLPSISEMMYSSFHKIPAVQQLIMGGNAQLFAGMLEEGMKNDPTDIWMKVVEVDASSSGDLAGDRLVGAAQWKLYLTPGSGKEMLVLQWLDGETRKAAEKVIRGMNRNRIETNAEPYLYVLSDLHICFVDNEYQGRGLGSMMVKWGCELADLLQVSSYVEGSVDGRRLYEKHGGG</sequence>